<proteinExistence type="inferred from homology"/>
<evidence type="ECO:0000256" key="3">
    <source>
        <dbReference type="ARBA" id="ARBA00022471"/>
    </source>
</evidence>
<evidence type="ECO:0000313" key="7">
    <source>
        <dbReference type="EMBL" id="KAK8564346.1"/>
    </source>
</evidence>
<feature type="chain" id="PRO_5044964352" description="S-protein homolog" evidence="6">
    <location>
        <begin position="21"/>
        <end position="163"/>
    </location>
</feature>
<keyword evidence="5 6" id="KW-0732">Signal</keyword>
<sequence length="163" mass="18782">MSSFYINMLLFLVLTTLVAANPSSSTSSAPTPDHRNAWYTTWHVHVVNGLSNNKILFVHCKSADDDLGMHNLTVGSETEWKFKTTIIGKTLFWCYVTSKSDRIHARFDVFWEDNDLFEKCAWKHCIWTAKDDGIYLMNVPQSDNEFVHNWEWDSGLLTNSTIV</sequence>
<dbReference type="PANTHER" id="PTHR31232">
    <property type="match status" value="1"/>
</dbReference>
<evidence type="ECO:0000313" key="8">
    <source>
        <dbReference type="Proteomes" id="UP001472677"/>
    </source>
</evidence>
<keyword evidence="4 6" id="KW-0964">Secreted</keyword>
<evidence type="ECO:0000256" key="1">
    <source>
        <dbReference type="ARBA" id="ARBA00004613"/>
    </source>
</evidence>
<gene>
    <name evidence="7" type="ORF">V6N12_036472</name>
</gene>
<dbReference type="PANTHER" id="PTHR31232:SF156">
    <property type="entry name" value="PLANT SELF-INCOMPATIBILITY PROTEIN S1 FAMILY-RELATED"/>
    <property type="match status" value="1"/>
</dbReference>
<comment type="caution">
    <text evidence="7">The sequence shown here is derived from an EMBL/GenBank/DDBJ whole genome shotgun (WGS) entry which is preliminary data.</text>
</comment>
<protein>
    <recommendedName>
        <fullName evidence="6">S-protein homolog</fullName>
    </recommendedName>
</protein>
<evidence type="ECO:0000256" key="2">
    <source>
        <dbReference type="ARBA" id="ARBA00005581"/>
    </source>
</evidence>
<organism evidence="7 8">
    <name type="scientific">Hibiscus sabdariffa</name>
    <name type="common">roselle</name>
    <dbReference type="NCBI Taxonomy" id="183260"/>
    <lineage>
        <taxon>Eukaryota</taxon>
        <taxon>Viridiplantae</taxon>
        <taxon>Streptophyta</taxon>
        <taxon>Embryophyta</taxon>
        <taxon>Tracheophyta</taxon>
        <taxon>Spermatophyta</taxon>
        <taxon>Magnoliopsida</taxon>
        <taxon>eudicotyledons</taxon>
        <taxon>Gunneridae</taxon>
        <taxon>Pentapetalae</taxon>
        <taxon>rosids</taxon>
        <taxon>malvids</taxon>
        <taxon>Malvales</taxon>
        <taxon>Malvaceae</taxon>
        <taxon>Malvoideae</taxon>
        <taxon>Hibiscus</taxon>
    </lineage>
</organism>
<evidence type="ECO:0000256" key="5">
    <source>
        <dbReference type="ARBA" id="ARBA00022729"/>
    </source>
</evidence>
<feature type="signal peptide" evidence="6">
    <location>
        <begin position="1"/>
        <end position="20"/>
    </location>
</feature>
<dbReference type="Proteomes" id="UP001472677">
    <property type="component" value="Unassembled WGS sequence"/>
</dbReference>
<evidence type="ECO:0000256" key="6">
    <source>
        <dbReference type="RuleBase" id="RU367044"/>
    </source>
</evidence>
<comment type="subcellular location">
    <subcellularLocation>
        <location evidence="1 6">Secreted</location>
    </subcellularLocation>
</comment>
<dbReference type="Pfam" id="PF05938">
    <property type="entry name" value="Self-incomp_S1"/>
    <property type="match status" value="1"/>
</dbReference>
<keyword evidence="8" id="KW-1185">Reference proteome</keyword>
<accession>A0ABR2EUR1</accession>
<evidence type="ECO:0000256" key="4">
    <source>
        <dbReference type="ARBA" id="ARBA00022525"/>
    </source>
</evidence>
<comment type="similarity">
    <text evidence="2 6">Belongs to the plant self-incompatibility (S1) protein family.</text>
</comment>
<name>A0ABR2EUR1_9ROSI</name>
<reference evidence="7 8" key="1">
    <citation type="journal article" date="2024" name="G3 (Bethesda)">
        <title>Genome assembly of Hibiscus sabdariffa L. provides insights into metabolisms of medicinal natural products.</title>
        <authorList>
            <person name="Kim T."/>
        </authorList>
    </citation>
    <scope>NUCLEOTIDE SEQUENCE [LARGE SCALE GENOMIC DNA]</scope>
    <source>
        <strain evidence="7">TK-2024</strain>
        <tissue evidence="7">Old leaves</tissue>
    </source>
</reference>
<dbReference type="InterPro" id="IPR010264">
    <property type="entry name" value="Self-incomp_S1"/>
</dbReference>
<keyword evidence="3 6" id="KW-0713">Self-incompatibility</keyword>
<dbReference type="EMBL" id="JBBPBM010000011">
    <property type="protein sequence ID" value="KAK8564346.1"/>
    <property type="molecule type" value="Genomic_DNA"/>
</dbReference>